<dbReference type="RefSeq" id="WP_114590317.1">
    <property type="nucleotide sequence ID" value="NZ_CP031165.1"/>
</dbReference>
<dbReference type="AlphaFoldDB" id="A0A346XTH4"/>
<reference evidence="4 5" key="1">
    <citation type="submission" date="2018-09" db="EMBL/GenBank/DDBJ databases">
        <title>Complete genome sequence of Euzebya sp. DY32-46 isolated from seawater of Pacific Ocean.</title>
        <authorList>
            <person name="Xu L."/>
            <person name="Wu Y.-H."/>
            <person name="Xu X.-W."/>
        </authorList>
    </citation>
    <scope>NUCLEOTIDE SEQUENCE [LARGE SCALE GENOMIC DNA]</scope>
    <source>
        <strain evidence="4 5">DY32-46</strain>
    </source>
</reference>
<dbReference type="InterPro" id="IPR002192">
    <property type="entry name" value="PPDK_AMP/ATP-bd"/>
</dbReference>
<dbReference type="InterPro" id="IPR008279">
    <property type="entry name" value="PEP-util_enz_mobile_dom"/>
</dbReference>
<evidence type="ECO:0000256" key="1">
    <source>
        <dbReference type="SAM" id="MobiDB-lite"/>
    </source>
</evidence>
<keyword evidence="4" id="KW-0670">Pyruvate</keyword>
<dbReference type="GO" id="GO:0005524">
    <property type="term" value="F:ATP binding"/>
    <property type="evidence" value="ECO:0007669"/>
    <property type="project" value="InterPro"/>
</dbReference>
<protein>
    <submittedName>
        <fullName evidence="4">Phosphoenolpyruvate synthase</fullName>
    </submittedName>
</protein>
<dbReference type="Gene3D" id="3.50.30.10">
    <property type="entry name" value="Phosphohistidine domain"/>
    <property type="match status" value="1"/>
</dbReference>
<dbReference type="PANTHER" id="PTHR43615">
    <property type="entry name" value="PHOSPHOENOLPYRUVATE SYNTHASE-RELATED"/>
    <property type="match status" value="1"/>
</dbReference>
<feature type="region of interest" description="Disordered" evidence="1">
    <location>
        <begin position="588"/>
        <end position="614"/>
    </location>
</feature>
<dbReference type="SUPFAM" id="SSF56059">
    <property type="entry name" value="Glutathione synthetase ATP-binding domain-like"/>
    <property type="match status" value="1"/>
</dbReference>
<feature type="compositionally biased region" description="Low complexity" evidence="1">
    <location>
        <begin position="21"/>
        <end position="35"/>
    </location>
</feature>
<dbReference type="Proteomes" id="UP000264006">
    <property type="component" value="Chromosome"/>
</dbReference>
<dbReference type="GO" id="GO:0016301">
    <property type="term" value="F:kinase activity"/>
    <property type="evidence" value="ECO:0007669"/>
    <property type="project" value="InterPro"/>
</dbReference>
<dbReference type="InterPro" id="IPR036637">
    <property type="entry name" value="Phosphohistidine_dom_sf"/>
</dbReference>
<name>A0A346XTH4_9ACTN</name>
<feature type="domain" description="Pyruvate phosphate dikinase AMP/ATP-binding" evidence="3">
    <location>
        <begin position="94"/>
        <end position="224"/>
    </location>
</feature>
<dbReference type="InterPro" id="IPR051549">
    <property type="entry name" value="PEP_Utilizing_Enz"/>
</dbReference>
<feature type="region of interest" description="Disordered" evidence="1">
    <location>
        <begin position="564"/>
        <end position="583"/>
    </location>
</feature>
<accession>A0A346XTH4</accession>
<dbReference type="EMBL" id="CP031165">
    <property type="protein sequence ID" value="AXV05521.1"/>
    <property type="molecule type" value="Genomic_DNA"/>
</dbReference>
<dbReference type="OrthoDB" id="9765468at2"/>
<feature type="region of interest" description="Disordered" evidence="1">
    <location>
        <begin position="488"/>
        <end position="507"/>
    </location>
</feature>
<dbReference type="Pfam" id="PF00391">
    <property type="entry name" value="PEP-utilizers"/>
    <property type="match status" value="1"/>
</dbReference>
<proteinExistence type="predicted"/>
<keyword evidence="5" id="KW-1185">Reference proteome</keyword>
<dbReference type="Gene3D" id="3.30.1490.20">
    <property type="entry name" value="ATP-grasp fold, A domain"/>
    <property type="match status" value="2"/>
</dbReference>
<dbReference type="InterPro" id="IPR013815">
    <property type="entry name" value="ATP_grasp_subdomain_1"/>
</dbReference>
<sequence>MTDLRDGTSSAGHVSVESDRSTASSDAAASTEATATETVVLDLDDPRATDRDVVGGKGAALAIAANAGCPVIPGWVVTVYGTRQIDGEGIDVLEAELQEAWRGGPVVVRSSSVVEDGDEESMAGRYETVADVTTVEQLRKAIATVLDSRTNVADDTPDLEPQHDIAVVVQRQIDPTWSGVAFGVDPVTGRPDRRTVAVVCGDPDDLVSGTVDGDTWITDADGAVVTEPEDPETDPGDDLIAAVVDLVNEVGERFDGPQDVEWAADADGTLYLLQTRPVTTEVTAVPEGPELGTGPIAETFPSGMAALEVDLWVPPLREGIAHALRIGAVASDGDVDASPVLVTIYGRPAVDLELFGRSDRNRSPIRDRARRVVASWRLGRLRAALPAAGRRIARRTDEELGQLGPLEDYADEQLLDLLHRSRDVLRALHGHEVLTGLITDPSGNELTGNGVALRLLADARRRGLTDAEAIVREPAILSLYAPRIGGEPDLPEVTDVPDRPDRTTDPEAPGVVREALRMRVRWVHELQARAALVLGRRLHDRDLLDQPTAIRHVRLDDLCASVRSGTAPDLQPPPADDALPSRFRRGADGTIVPLRSGNGDDGTGAGGGTGRGKPFVMDDETEVDDIPDGAVLLTAALGPELAGVLGRLEGVVAETGSPLSHVAILAREADVATVVGLAGAREDLADAESLVVDGGAGTVERSTS</sequence>
<evidence type="ECO:0000313" key="4">
    <source>
        <dbReference type="EMBL" id="AXV05521.1"/>
    </source>
</evidence>
<feature type="compositionally biased region" description="Gly residues" evidence="1">
    <location>
        <begin position="599"/>
        <end position="611"/>
    </location>
</feature>
<feature type="domain" description="PEP-utilising enzyme mobile" evidence="2">
    <location>
        <begin position="626"/>
        <end position="697"/>
    </location>
</feature>
<feature type="compositionally biased region" description="Basic and acidic residues" evidence="1">
    <location>
        <begin position="496"/>
        <end position="505"/>
    </location>
</feature>
<dbReference type="Gene3D" id="3.30.470.20">
    <property type="entry name" value="ATP-grasp fold, B domain"/>
    <property type="match status" value="1"/>
</dbReference>
<evidence type="ECO:0000259" key="2">
    <source>
        <dbReference type="Pfam" id="PF00391"/>
    </source>
</evidence>
<evidence type="ECO:0000313" key="5">
    <source>
        <dbReference type="Proteomes" id="UP000264006"/>
    </source>
</evidence>
<gene>
    <name evidence="4" type="ORF">DVS28_a0820</name>
</gene>
<dbReference type="PANTHER" id="PTHR43615:SF1">
    <property type="entry name" value="PPDK_N DOMAIN-CONTAINING PROTEIN"/>
    <property type="match status" value="1"/>
</dbReference>
<dbReference type="SUPFAM" id="SSF52009">
    <property type="entry name" value="Phosphohistidine domain"/>
    <property type="match status" value="1"/>
</dbReference>
<evidence type="ECO:0000259" key="3">
    <source>
        <dbReference type="Pfam" id="PF01326"/>
    </source>
</evidence>
<feature type="region of interest" description="Disordered" evidence="1">
    <location>
        <begin position="1"/>
        <end position="35"/>
    </location>
</feature>
<organism evidence="4 5">
    <name type="scientific">Euzebya pacifica</name>
    <dbReference type="NCBI Taxonomy" id="1608957"/>
    <lineage>
        <taxon>Bacteria</taxon>
        <taxon>Bacillati</taxon>
        <taxon>Actinomycetota</taxon>
        <taxon>Nitriliruptoria</taxon>
        <taxon>Euzebyales</taxon>
    </lineage>
</organism>
<dbReference type="Pfam" id="PF01326">
    <property type="entry name" value="PPDK_N"/>
    <property type="match status" value="2"/>
</dbReference>
<dbReference type="KEGG" id="euz:DVS28_a0820"/>
<feature type="domain" description="Pyruvate phosphate dikinase AMP/ATP-binding" evidence="3">
    <location>
        <begin position="237"/>
        <end position="281"/>
    </location>
</feature>